<dbReference type="Gene3D" id="1.10.10.10">
    <property type="entry name" value="Winged helix-like DNA-binding domain superfamily/Winged helix DNA-binding domain"/>
    <property type="match status" value="1"/>
</dbReference>
<keyword evidence="6" id="KW-0067">ATP-binding</keyword>
<dbReference type="SUPFAM" id="SSF52540">
    <property type="entry name" value="P-loop containing nucleoside triphosphate hydrolases"/>
    <property type="match status" value="2"/>
</dbReference>
<dbReference type="GO" id="GO:0005737">
    <property type="term" value="C:cytoplasm"/>
    <property type="evidence" value="ECO:0007669"/>
    <property type="project" value="TreeGrafter"/>
</dbReference>
<dbReference type="SMART" id="SM00474">
    <property type="entry name" value="35EXOc"/>
    <property type="match status" value="1"/>
</dbReference>
<feature type="domain" description="Helicase ATP-binding" evidence="13">
    <location>
        <begin position="513"/>
        <end position="679"/>
    </location>
</feature>
<dbReference type="GO" id="GO:0043138">
    <property type="term" value="F:3'-5' DNA helicase activity"/>
    <property type="evidence" value="ECO:0007669"/>
    <property type="project" value="UniProtKB-EC"/>
</dbReference>
<dbReference type="InterPro" id="IPR036397">
    <property type="entry name" value="RNaseH_sf"/>
</dbReference>
<dbReference type="GO" id="GO:0003677">
    <property type="term" value="F:DNA binding"/>
    <property type="evidence" value="ECO:0007669"/>
    <property type="project" value="UniProtKB-KW"/>
</dbReference>
<dbReference type="InterPro" id="IPR027417">
    <property type="entry name" value="P-loop_NTPase"/>
</dbReference>
<feature type="region of interest" description="Disordered" evidence="11">
    <location>
        <begin position="1037"/>
        <end position="1056"/>
    </location>
</feature>
<evidence type="ECO:0000313" key="15">
    <source>
        <dbReference type="Ensembl" id="ENSECRP00000011457.1"/>
    </source>
</evidence>
<dbReference type="InterPro" id="IPR029491">
    <property type="entry name" value="Helicase_HTH"/>
</dbReference>
<dbReference type="Pfam" id="PF14493">
    <property type="entry name" value="HTH_40"/>
    <property type="match status" value="1"/>
</dbReference>
<dbReference type="InterPro" id="IPR001650">
    <property type="entry name" value="Helicase_C-like"/>
</dbReference>
<evidence type="ECO:0000256" key="10">
    <source>
        <dbReference type="ARBA" id="ARBA00034808"/>
    </source>
</evidence>
<reference evidence="15" key="2">
    <citation type="submission" date="2025-05" db="UniProtKB">
        <authorList>
            <consortium name="Ensembl"/>
        </authorList>
    </citation>
    <scope>IDENTIFICATION</scope>
</reference>
<dbReference type="Ensembl" id="ENSECRT00000011615.1">
    <property type="protein sequence ID" value="ENSECRP00000011428.1"/>
    <property type="gene ID" value="ENSECRG00000007612.1"/>
</dbReference>
<dbReference type="InterPro" id="IPR004589">
    <property type="entry name" value="DNA_helicase_ATP-dep_RecQ"/>
</dbReference>
<dbReference type="InterPro" id="IPR002562">
    <property type="entry name" value="3'-5'_exonuclease_dom"/>
</dbReference>
<dbReference type="GO" id="GO:0005654">
    <property type="term" value="C:nucleoplasm"/>
    <property type="evidence" value="ECO:0007669"/>
    <property type="project" value="TreeGrafter"/>
</dbReference>
<dbReference type="Ensembl" id="ENSECRT00000011644.1">
    <property type="protein sequence ID" value="ENSECRP00000011457.1"/>
    <property type="gene ID" value="ENSECRG00000007612.1"/>
</dbReference>
<dbReference type="FunFam" id="3.40.50.300:FF:000941">
    <property type="entry name" value="Werner syndrome RecQ like helicase"/>
    <property type="match status" value="1"/>
</dbReference>
<dbReference type="EC" id="5.6.2.4" evidence="10"/>
<dbReference type="NCBIfam" id="TIGR00614">
    <property type="entry name" value="recQ_fam"/>
    <property type="match status" value="1"/>
</dbReference>
<name>A0A8C4S9Y2_ERPCA</name>
<keyword evidence="4" id="KW-0378">Hydrolase</keyword>
<dbReference type="SMART" id="SM00341">
    <property type="entry name" value="HRDC"/>
    <property type="match status" value="1"/>
</dbReference>
<dbReference type="PROSITE" id="PS50967">
    <property type="entry name" value="HRDC"/>
    <property type="match status" value="1"/>
</dbReference>
<evidence type="ECO:0000313" key="16">
    <source>
        <dbReference type="Proteomes" id="UP000694620"/>
    </source>
</evidence>
<dbReference type="GO" id="GO:0000724">
    <property type="term" value="P:double-strand break repair via homologous recombination"/>
    <property type="evidence" value="ECO:0007669"/>
    <property type="project" value="TreeGrafter"/>
</dbReference>
<proteinExistence type="inferred from homology"/>
<dbReference type="InterPro" id="IPR002121">
    <property type="entry name" value="HRDC_dom"/>
</dbReference>
<dbReference type="Pfam" id="PF16124">
    <property type="entry name" value="RecQ_Zn_bind"/>
    <property type="match status" value="1"/>
</dbReference>
<evidence type="ECO:0000256" key="6">
    <source>
        <dbReference type="ARBA" id="ARBA00022840"/>
    </source>
</evidence>
<feature type="domain" description="Helicase C-terminal" evidence="14">
    <location>
        <begin position="704"/>
        <end position="855"/>
    </location>
</feature>
<comment type="catalytic activity">
    <reaction evidence="9">
        <text>Couples ATP hydrolysis with the unwinding of duplex DNA by translocating in the 3'-5' direction.</text>
        <dbReference type="EC" id="5.6.2.4"/>
    </reaction>
</comment>
<dbReference type="SMART" id="SM00956">
    <property type="entry name" value="RQC"/>
    <property type="match status" value="1"/>
</dbReference>
<dbReference type="GO" id="GO:0009378">
    <property type="term" value="F:four-way junction helicase activity"/>
    <property type="evidence" value="ECO:0007669"/>
    <property type="project" value="TreeGrafter"/>
</dbReference>
<dbReference type="GO" id="GO:0008408">
    <property type="term" value="F:3'-5' exonuclease activity"/>
    <property type="evidence" value="ECO:0007669"/>
    <property type="project" value="InterPro"/>
</dbReference>
<keyword evidence="8" id="KW-0413">Isomerase</keyword>
<evidence type="ECO:0000259" key="13">
    <source>
        <dbReference type="PROSITE" id="PS51192"/>
    </source>
</evidence>
<sequence>MDRELPKWMFKVPENVSFEKNQGSSKYLKKSVLEDCLPYLEFPGSIIYSNENNDCSFLSEDIRGSLEAGSALGFDIEWPPTFSKGKQGKVALIQLCGSEKKCYLFHVSAMSGFPSALKRLLEDESIKKVGVGINGDAWKLMSDYDIKMKNTVELVEIANMKLKCYEKWSLDGLVKHLFKKQLLKEKSVRCSNWSDFILTEEQKKYAAIDAYAGFIIYKQLERIDPGQYDASPVETAAVHEDIKDKLHCLSMEMQELSTRVPEEIRNIEGAESILDDISLKLNNLRSILKGDVFKEEILEEHHTLLPMVIDKSSDLNVIHNEYELNQKRSTDNESDKQGMHIIAEATDVLKCAQSNLNREISHQQQNEHVQRECMMSLDITEYELQMLEKQAIEENDLEEHAILAQDDNLVDEGADVSFAENDEELEHEMIKCLDEMDKLNETGYSVDIKSSAKHNLPNKQIDMAVTEEEDEGIEEEIEEWDPSLPEPSSKHIKCLKMYFGHSSFKPVQWKVVYSVLEEKKDNLVVMATGYGKSLCFQFPPVYCGGVGVVISPLISLMEDQILQLKMSNIPACFLGSAQTENVFQDLKNGYFRVLYMTPEFCSGNTNLLKQLNHDVGITLIAVDEAHCISEWGHDFRSAYRNLGLLKELLPNVPIIALTATASPSIRQDIIKSLNLDNPQITCTNFDRPNLFLDVHRKSGSIIQDIKKFLIKKDVGEYEFEGPTIIYCPSRKVTEQVSREMLKLGINSAVYHAGMGIRARRETHHRFMRDEIQCVVATIAFGMGINKADIRKVIHYGAPKEMEAYYQEIGRAGRDGLPSACHVVWTSGDMAINRHLLNNMKSEKFKVYKLKMMAKMEQYLSSMKCRRKIILSHFEDKKLRKVSLGIIGTDRCCDNCKSRLIFDPMADESEPDLQDFGKEAYQLLSSISALGEKFGTTVPILFLRGSNSQRLPDKFRKHSLFGSGRSIPENWLKALARQLVMEGYINEYTGRNIFSVCCGLTQKGRSWLSKANNESYRTLLLQSNNELCSRVSTMPKYHQTGSTSLPPADKCSKTDQQKSLHAQSSFPKYNHGNLIQQSPQASSLKSHSKSLPCQPKAFLVSPREQELQSALYGLLVAARQKIAMEKDIPPAILATNKILLEFAKTRPTTVENMKKVDGVSEAKSTMMVPFLDVINEFCQRNDLEANKVCNSSFGEKRSPLHGLHTSCNELSDSGRITYRLFEQQGMSLRKIADIRSLSVGVVGAHLAQAFKAGYPLDIERAGLYPHIQKTITADDVSFFFFKE</sequence>
<dbReference type="InterPro" id="IPR044876">
    <property type="entry name" value="HRDC_dom_sf"/>
</dbReference>
<keyword evidence="5" id="KW-0347">Helicase</keyword>
<dbReference type="CDD" id="cd06141">
    <property type="entry name" value="WRN_exo"/>
    <property type="match status" value="1"/>
</dbReference>
<dbReference type="InterPro" id="IPR036388">
    <property type="entry name" value="WH-like_DNA-bd_sf"/>
</dbReference>
<dbReference type="Pfam" id="PF00271">
    <property type="entry name" value="Helicase_C"/>
    <property type="match status" value="1"/>
</dbReference>
<dbReference type="InterPro" id="IPR032284">
    <property type="entry name" value="RecQ_Zn-bd"/>
</dbReference>
<dbReference type="PANTHER" id="PTHR13710:SF120">
    <property type="entry name" value="BIFUNCTIONAL 3'-5' EXONUCLEASE_ATP-DEPENDENT HELICASE WRN"/>
    <property type="match status" value="1"/>
</dbReference>
<dbReference type="InterPro" id="IPR014001">
    <property type="entry name" value="Helicase_ATP-bd"/>
</dbReference>
<dbReference type="Pfam" id="PF09382">
    <property type="entry name" value="RQC"/>
    <property type="match status" value="1"/>
</dbReference>
<accession>A0A8C4S9Y2</accession>
<dbReference type="InterPro" id="IPR011545">
    <property type="entry name" value="DEAD/DEAH_box_helicase_dom"/>
</dbReference>
<dbReference type="Gene3D" id="3.40.50.300">
    <property type="entry name" value="P-loop containing nucleotide triphosphate hydrolases"/>
    <property type="match status" value="2"/>
</dbReference>
<dbReference type="CDD" id="cd18017">
    <property type="entry name" value="DEXHc_RecQ3"/>
    <property type="match status" value="1"/>
</dbReference>
<dbReference type="InterPro" id="IPR018982">
    <property type="entry name" value="RQC_domain"/>
</dbReference>
<dbReference type="Gene3D" id="1.10.150.80">
    <property type="entry name" value="HRDC domain"/>
    <property type="match status" value="1"/>
</dbReference>
<dbReference type="CDD" id="cd18794">
    <property type="entry name" value="SF2_C_RecQ"/>
    <property type="match status" value="1"/>
</dbReference>
<dbReference type="Pfam" id="PF01612">
    <property type="entry name" value="DNA_pol_A_exo1"/>
    <property type="match status" value="1"/>
</dbReference>
<dbReference type="GO" id="GO:0005694">
    <property type="term" value="C:chromosome"/>
    <property type="evidence" value="ECO:0007669"/>
    <property type="project" value="TreeGrafter"/>
</dbReference>
<dbReference type="GO" id="GO:0006260">
    <property type="term" value="P:DNA replication"/>
    <property type="evidence" value="ECO:0007669"/>
    <property type="project" value="InterPro"/>
</dbReference>
<gene>
    <name evidence="15" type="primary">WRN</name>
</gene>
<dbReference type="GO" id="GO:0000723">
    <property type="term" value="P:telomere maintenance"/>
    <property type="evidence" value="ECO:0007669"/>
    <property type="project" value="TreeGrafter"/>
</dbReference>
<dbReference type="InterPro" id="IPR036390">
    <property type="entry name" value="WH_DNA-bd_sf"/>
</dbReference>
<dbReference type="InterPro" id="IPR012337">
    <property type="entry name" value="RNaseH-like_sf"/>
</dbReference>
<evidence type="ECO:0000256" key="8">
    <source>
        <dbReference type="ARBA" id="ARBA00023235"/>
    </source>
</evidence>
<organism evidence="15 16">
    <name type="scientific">Erpetoichthys calabaricus</name>
    <name type="common">Rope fish</name>
    <name type="synonym">Calamoichthys calabaricus</name>
    <dbReference type="NCBI Taxonomy" id="27687"/>
    <lineage>
        <taxon>Eukaryota</taxon>
        <taxon>Metazoa</taxon>
        <taxon>Chordata</taxon>
        <taxon>Craniata</taxon>
        <taxon>Vertebrata</taxon>
        <taxon>Euteleostomi</taxon>
        <taxon>Actinopterygii</taxon>
        <taxon>Polypteriformes</taxon>
        <taxon>Polypteridae</taxon>
        <taxon>Erpetoichthys</taxon>
    </lineage>
</organism>
<feature type="domain" description="HRDC" evidence="12">
    <location>
        <begin position="1104"/>
        <end position="1183"/>
    </location>
</feature>
<evidence type="ECO:0000256" key="1">
    <source>
        <dbReference type="ARBA" id="ARBA00001947"/>
    </source>
</evidence>
<dbReference type="FunFam" id="1.10.150.80:FF:000005">
    <property type="entry name" value="Werner syndrome ATP-dependent helicase homolog"/>
    <property type="match status" value="1"/>
</dbReference>
<evidence type="ECO:0000256" key="11">
    <source>
        <dbReference type="SAM" id="MobiDB-lite"/>
    </source>
</evidence>
<comment type="cofactor">
    <cofactor evidence="1">
        <name>Zn(2+)</name>
        <dbReference type="ChEBI" id="CHEBI:29105"/>
    </cofactor>
</comment>
<dbReference type="Pfam" id="PF00270">
    <property type="entry name" value="DEAD"/>
    <property type="match status" value="1"/>
</dbReference>
<dbReference type="Gene3D" id="3.30.420.10">
    <property type="entry name" value="Ribonuclease H-like superfamily/Ribonuclease H"/>
    <property type="match status" value="1"/>
</dbReference>
<dbReference type="SMART" id="SM00490">
    <property type="entry name" value="HELICc"/>
    <property type="match status" value="1"/>
</dbReference>
<evidence type="ECO:0000256" key="9">
    <source>
        <dbReference type="ARBA" id="ARBA00034617"/>
    </source>
</evidence>
<dbReference type="Pfam" id="PF00570">
    <property type="entry name" value="HRDC"/>
    <property type="match status" value="1"/>
</dbReference>
<dbReference type="GeneTree" id="ENSGT00940000159168"/>
<comment type="similarity">
    <text evidence="2">Belongs to the helicase family. RecQ subfamily.</text>
</comment>
<keyword evidence="16" id="KW-1185">Reference proteome</keyword>
<evidence type="ECO:0000256" key="7">
    <source>
        <dbReference type="ARBA" id="ARBA00023125"/>
    </source>
</evidence>
<dbReference type="SUPFAM" id="SSF47819">
    <property type="entry name" value="HRDC-like"/>
    <property type="match status" value="1"/>
</dbReference>
<reference evidence="15" key="1">
    <citation type="submission" date="2021-06" db="EMBL/GenBank/DDBJ databases">
        <authorList>
            <consortium name="Wellcome Sanger Institute Data Sharing"/>
        </authorList>
    </citation>
    <scope>NUCLEOTIDE SEQUENCE [LARGE SCALE GENOMIC DNA]</scope>
</reference>
<dbReference type="FunFam" id="3.40.50.300:FF:001023">
    <property type="entry name" value="Werner syndrome RecQ like helicase"/>
    <property type="match status" value="1"/>
</dbReference>
<dbReference type="PROSITE" id="PS51192">
    <property type="entry name" value="HELICASE_ATP_BIND_1"/>
    <property type="match status" value="1"/>
</dbReference>
<dbReference type="SMART" id="SM00487">
    <property type="entry name" value="DEXDc"/>
    <property type="match status" value="1"/>
</dbReference>
<keyword evidence="7" id="KW-0238">DNA-binding</keyword>
<dbReference type="InterPro" id="IPR010997">
    <property type="entry name" value="HRDC-like_sf"/>
</dbReference>
<evidence type="ECO:0000259" key="14">
    <source>
        <dbReference type="PROSITE" id="PS51194"/>
    </source>
</evidence>
<dbReference type="PROSITE" id="PS51194">
    <property type="entry name" value="HELICASE_CTER"/>
    <property type="match status" value="1"/>
</dbReference>
<dbReference type="GO" id="GO:0005524">
    <property type="term" value="F:ATP binding"/>
    <property type="evidence" value="ECO:0007669"/>
    <property type="project" value="UniProtKB-KW"/>
</dbReference>
<dbReference type="Proteomes" id="UP000694620">
    <property type="component" value="Chromosome 7"/>
</dbReference>
<evidence type="ECO:0000256" key="5">
    <source>
        <dbReference type="ARBA" id="ARBA00022806"/>
    </source>
</evidence>
<evidence type="ECO:0000256" key="3">
    <source>
        <dbReference type="ARBA" id="ARBA00022741"/>
    </source>
</evidence>
<dbReference type="SUPFAM" id="SSF53098">
    <property type="entry name" value="Ribonuclease H-like"/>
    <property type="match status" value="1"/>
</dbReference>
<evidence type="ECO:0000259" key="12">
    <source>
        <dbReference type="PROSITE" id="PS50967"/>
    </source>
</evidence>
<dbReference type="SUPFAM" id="SSF46785">
    <property type="entry name" value="Winged helix' DNA-binding domain"/>
    <property type="match status" value="1"/>
</dbReference>
<evidence type="ECO:0000256" key="4">
    <source>
        <dbReference type="ARBA" id="ARBA00022801"/>
    </source>
</evidence>
<keyword evidence="3" id="KW-0547">Nucleotide-binding</keyword>
<dbReference type="PANTHER" id="PTHR13710">
    <property type="entry name" value="DNA HELICASE RECQ FAMILY MEMBER"/>
    <property type="match status" value="1"/>
</dbReference>
<protein>
    <recommendedName>
        <fullName evidence="10">DNA 3'-5' helicase</fullName>
        <ecNumber evidence="10">5.6.2.4</ecNumber>
    </recommendedName>
</protein>
<evidence type="ECO:0000256" key="2">
    <source>
        <dbReference type="ARBA" id="ARBA00005446"/>
    </source>
</evidence>